<dbReference type="EMBL" id="CM038913">
    <property type="protein sequence ID" value="KAH9556483.1"/>
    <property type="molecule type" value="Genomic_DNA"/>
</dbReference>
<accession>A0ACB8HJS2</accession>
<dbReference type="Proteomes" id="UP000828922">
    <property type="component" value="Linkage Group LG07"/>
</dbReference>
<evidence type="ECO:0000313" key="2">
    <source>
        <dbReference type="Proteomes" id="UP000828922"/>
    </source>
</evidence>
<keyword evidence="2" id="KW-1185">Reference proteome</keyword>
<protein>
    <submittedName>
        <fullName evidence="1">Uncharacterized protein</fullName>
    </submittedName>
</protein>
<organism evidence="1 2">
    <name type="scientific">Sphagnum magellanicum</name>
    <dbReference type="NCBI Taxonomy" id="128215"/>
    <lineage>
        <taxon>Eukaryota</taxon>
        <taxon>Viridiplantae</taxon>
        <taxon>Streptophyta</taxon>
        <taxon>Embryophyta</taxon>
        <taxon>Bryophyta</taxon>
        <taxon>Sphagnophytina</taxon>
        <taxon>Sphagnopsida</taxon>
        <taxon>Sphagnales</taxon>
        <taxon>Sphagnaceae</taxon>
        <taxon>Sphagnum</taxon>
    </lineage>
</organism>
<gene>
    <name evidence="1" type="ORF">CY35_07G030400</name>
</gene>
<comment type="caution">
    <text evidence="1">The sequence shown here is derived from an EMBL/GenBank/DDBJ whole genome shotgun (WGS) entry which is preliminary data.</text>
</comment>
<evidence type="ECO:0000313" key="1">
    <source>
        <dbReference type="EMBL" id="KAH9556483.1"/>
    </source>
</evidence>
<reference evidence="2" key="1">
    <citation type="journal article" date="2022" name="New Phytol.">
        <title>Phylogenomic structure and speciation in an emerging model: the Sphagnum magellanicum complex (Bryophyta).</title>
        <authorList>
            <person name="Shaw A.J."/>
            <person name="Piatkowski B."/>
            <person name="Duffy A.M."/>
            <person name="Aguero B."/>
            <person name="Imwattana K."/>
            <person name="Nieto-Lugilde M."/>
            <person name="Healey A."/>
            <person name="Weston D.J."/>
            <person name="Patel M.N."/>
            <person name="Schmutz J."/>
            <person name="Grimwood J."/>
            <person name="Yavitt J.B."/>
            <person name="Hassel K."/>
            <person name="Stenoien H.K."/>
            <person name="Flatberg K.I."/>
            <person name="Bickford C.P."/>
            <person name="Hicks K.A."/>
        </authorList>
    </citation>
    <scope>NUCLEOTIDE SEQUENCE [LARGE SCALE GENOMIC DNA]</scope>
</reference>
<proteinExistence type="predicted"/>
<sequence length="346" mass="36460">MEGRKLSMGIIGSHLQAAAILVVVMVMALMTDAASTSKVSPLKVGFYATSCPSAESLIQRATQTKFNVDKTITAGLLRIFFHDCFVQGCDASNLIKSTATNKAELDAVPNLTLHGMDLIDTAKAAVEEACPGVVSCADIIALATRDAVVIAGGETYAVPTGRRDSRVSLASSVNLPGPGFSVASAAAAFRGRGLDITDMVTLLGAHTVGGAHCEFFYNRLYNFNGTDGLQDPSIAESLAASLKAACPMKPVTSRYLVGKTTVAIDQGTEFVFDKSYYHQLQHNHGVLQIDQELTHDPTTSPIVKSLAKGSATHFSSSFGNAIVKMGNIGVLTGSQGEIRRICSKIN</sequence>
<name>A0ACB8HJS2_9BRYO</name>